<organism evidence="2 3">
    <name type="scientific">Debaryomyces fabryi</name>
    <dbReference type="NCBI Taxonomy" id="58627"/>
    <lineage>
        <taxon>Eukaryota</taxon>
        <taxon>Fungi</taxon>
        <taxon>Dikarya</taxon>
        <taxon>Ascomycota</taxon>
        <taxon>Saccharomycotina</taxon>
        <taxon>Pichiomycetes</taxon>
        <taxon>Debaryomycetaceae</taxon>
        <taxon>Debaryomyces</taxon>
    </lineage>
</organism>
<feature type="compositionally biased region" description="Polar residues" evidence="1">
    <location>
        <begin position="164"/>
        <end position="180"/>
    </location>
</feature>
<feature type="region of interest" description="Disordered" evidence="1">
    <location>
        <begin position="1"/>
        <end position="34"/>
    </location>
</feature>
<dbReference type="GeneID" id="26841459"/>
<reference evidence="2 3" key="1">
    <citation type="submission" date="2015-11" db="EMBL/GenBank/DDBJ databases">
        <title>The genome of Debaryomyces fabryi.</title>
        <authorList>
            <person name="Tafer H."/>
            <person name="Lopandic K."/>
        </authorList>
    </citation>
    <scope>NUCLEOTIDE SEQUENCE [LARGE SCALE GENOMIC DNA]</scope>
    <source>
        <strain evidence="2 3">CBS 789</strain>
    </source>
</reference>
<comment type="caution">
    <text evidence="2">The sequence shown here is derived from an EMBL/GenBank/DDBJ whole genome shotgun (WGS) entry which is preliminary data.</text>
</comment>
<accession>A0A0V1PU48</accession>
<dbReference type="AlphaFoldDB" id="A0A0V1PU48"/>
<feature type="region of interest" description="Disordered" evidence="1">
    <location>
        <begin position="164"/>
        <end position="208"/>
    </location>
</feature>
<evidence type="ECO:0000256" key="1">
    <source>
        <dbReference type="SAM" id="MobiDB-lite"/>
    </source>
</evidence>
<proteinExistence type="predicted"/>
<dbReference type="RefSeq" id="XP_015465898.1">
    <property type="nucleotide sequence ID" value="XM_015613279.1"/>
</dbReference>
<name>A0A0V1PU48_9ASCO</name>
<evidence type="ECO:0000313" key="3">
    <source>
        <dbReference type="Proteomes" id="UP000054251"/>
    </source>
</evidence>
<protein>
    <submittedName>
        <fullName evidence="2">Uncharacterized protein</fullName>
    </submittedName>
</protein>
<dbReference type="EMBL" id="LMYN01000120">
    <property type="protein sequence ID" value="KRZ99795.1"/>
    <property type="molecule type" value="Genomic_DNA"/>
</dbReference>
<sequence>MSELSIRKDKDAVGDSGVAYEPPSGSGMDAERPFEMGNGLFDMFSPSSDSFSATLVPGTSSGVNNGANSHVPKFITKSRSVELQSSAFPGDSSMHTKTTTNTNTNTDAAIKENANKVSPRSDLADNMFPLFPLVGNSSFSTSKDQPMSPIPDHIRAKLDPSLNLSGQLVNDNDNGNNGISHYQPIRPKRPESSLSITSNSSSGSRPNVNMENLNYLNIQPTSAYPPNGFEFPGDSNDITSNSLFDDEYGLFIKSLSQEEKREIPQTNPQLDKKSSQYQLTMDLELHPMFTELMLPMNYNNSKTDK</sequence>
<feature type="compositionally biased region" description="Low complexity" evidence="1">
    <location>
        <begin position="192"/>
        <end position="204"/>
    </location>
</feature>
<dbReference type="Proteomes" id="UP000054251">
    <property type="component" value="Unassembled WGS sequence"/>
</dbReference>
<gene>
    <name evidence="2" type="ORF">AC631_04450</name>
</gene>
<feature type="compositionally biased region" description="Basic and acidic residues" evidence="1">
    <location>
        <begin position="1"/>
        <end position="13"/>
    </location>
</feature>
<keyword evidence="3" id="KW-1185">Reference proteome</keyword>
<evidence type="ECO:0000313" key="2">
    <source>
        <dbReference type="EMBL" id="KRZ99795.1"/>
    </source>
</evidence>
<dbReference type="OrthoDB" id="5600085at2759"/>